<dbReference type="Proteomes" id="UP001604277">
    <property type="component" value="Unassembled WGS sequence"/>
</dbReference>
<evidence type="ECO:0000313" key="3">
    <source>
        <dbReference type="Proteomes" id="UP001604277"/>
    </source>
</evidence>
<accession>A0ABD1WS74</accession>
<dbReference type="AlphaFoldDB" id="A0ABD1WS74"/>
<feature type="region of interest" description="Disordered" evidence="1">
    <location>
        <begin position="1"/>
        <end position="69"/>
    </location>
</feature>
<organism evidence="2 3">
    <name type="scientific">Forsythia ovata</name>
    <dbReference type="NCBI Taxonomy" id="205694"/>
    <lineage>
        <taxon>Eukaryota</taxon>
        <taxon>Viridiplantae</taxon>
        <taxon>Streptophyta</taxon>
        <taxon>Embryophyta</taxon>
        <taxon>Tracheophyta</taxon>
        <taxon>Spermatophyta</taxon>
        <taxon>Magnoliopsida</taxon>
        <taxon>eudicotyledons</taxon>
        <taxon>Gunneridae</taxon>
        <taxon>Pentapetalae</taxon>
        <taxon>asterids</taxon>
        <taxon>lamiids</taxon>
        <taxon>Lamiales</taxon>
        <taxon>Oleaceae</taxon>
        <taxon>Forsythieae</taxon>
        <taxon>Forsythia</taxon>
    </lineage>
</organism>
<gene>
    <name evidence="2" type="ORF">Fot_06118</name>
</gene>
<keyword evidence="3" id="KW-1185">Reference proteome</keyword>
<sequence>MARTTGVGANDPNGGEAAPSSTSRGTAERGGDGGGGSTEATPSKSVNGKKRGITGQPRSSAWRLKKKKKDQIIVIKRWTIRLIHEHLTSVDYLISPPKLQPTANQPAVHRSLSRRPTHPEGLCQHRHPQEAAVAWIHYYS</sequence>
<evidence type="ECO:0000256" key="1">
    <source>
        <dbReference type="SAM" id="MobiDB-lite"/>
    </source>
</evidence>
<reference evidence="3" key="1">
    <citation type="submission" date="2024-07" db="EMBL/GenBank/DDBJ databases">
        <title>Two chromosome-level genome assemblies of Korean endemic species Abeliophyllum distichum and Forsythia ovata (Oleaceae).</title>
        <authorList>
            <person name="Jang H."/>
        </authorList>
    </citation>
    <scope>NUCLEOTIDE SEQUENCE [LARGE SCALE GENOMIC DNA]</scope>
</reference>
<proteinExistence type="predicted"/>
<evidence type="ECO:0000313" key="2">
    <source>
        <dbReference type="EMBL" id="KAL2552499.1"/>
    </source>
</evidence>
<dbReference type="EMBL" id="JBFOLJ010000002">
    <property type="protein sequence ID" value="KAL2552499.1"/>
    <property type="molecule type" value="Genomic_DNA"/>
</dbReference>
<comment type="caution">
    <text evidence="2">The sequence shown here is derived from an EMBL/GenBank/DDBJ whole genome shotgun (WGS) entry which is preliminary data.</text>
</comment>
<name>A0ABD1WS74_9LAMI</name>
<protein>
    <submittedName>
        <fullName evidence="2">Uncharacterized protein</fullName>
    </submittedName>
</protein>